<proteinExistence type="inferred from homology"/>
<name>A0ABM1R3Z7_CAMSA</name>
<protein>
    <submittedName>
        <fullName evidence="8">Defensin-like protein 137</fullName>
    </submittedName>
</protein>
<keyword evidence="3" id="KW-0295">Fungicide</keyword>
<evidence type="ECO:0000256" key="1">
    <source>
        <dbReference type="ARBA" id="ARBA00006722"/>
    </source>
</evidence>
<dbReference type="RefSeq" id="XP_019093735.1">
    <property type="nucleotide sequence ID" value="XM_019238190.1"/>
</dbReference>
<keyword evidence="4" id="KW-0611">Plant defense</keyword>
<feature type="signal peptide" evidence="6">
    <location>
        <begin position="1"/>
        <end position="24"/>
    </location>
</feature>
<evidence type="ECO:0000256" key="4">
    <source>
        <dbReference type="ARBA" id="ARBA00022821"/>
    </source>
</evidence>
<evidence type="ECO:0000313" key="8">
    <source>
        <dbReference type="RefSeq" id="XP_019093735.1"/>
    </source>
</evidence>
<feature type="chain" id="PRO_5047472816" evidence="6">
    <location>
        <begin position="25"/>
        <end position="79"/>
    </location>
</feature>
<keyword evidence="2" id="KW-0929">Antimicrobial</keyword>
<dbReference type="PANTHER" id="PTHR33830">
    <property type="entry name" value="DEFENSIN-LIKE PROTEIN 184-RELATED"/>
    <property type="match status" value="1"/>
</dbReference>
<sequence>MKRNFQLSFITLIIFTVLTLEVIGDMSIEGKRCFATLKEKDCCDDECRSLCHKKNPKGYGKCLKSVGGKIICLCSYNCR</sequence>
<keyword evidence="5" id="KW-1015">Disulfide bond</keyword>
<comment type="similarity">
    <text evidence="1">Belongs to the DEFL family.</text>
</comment>
<keyword evidence="6" id="KW-0732">Signal</keyword>
<gene>
    <name evidence="8" type="primary">LOC109129658</name>
</gene>
<reference evidence="7" key="1">
    <citation type="journal article" date="2014" name="Nat. Commun.">
        <title>The emerging biofuel crop Camelina sativa retains a highly undifferentiated hexaploid genome structure.</title>
        <authorList>
            <person name="Kagale S."/>
            <person name="Koh C."/>
            <person name="Nixon J."/>
            <person name="Bollina V."/>
            <person name="Clarke W.E."/>
            <person name="Tuteja R."/>
            <person name="Spillane C."/>
            <person name="Robinson S.J."/>
            <person name="Links M.G."/>
            <person name="Clarke C."/>
            <person name="Higgins E.E."/>
            <person name="Huebert T."/>
            <person name="Sharpe A.G."/>
            <person name="Parkin I.A."/>
        </authorList>
    </citation>
    <scope>NUCLEOTIDE SEQUENCE [LARGE SCALE GENOMIC DNA]</scope>
    <source>
        <strain evidence="7">cv. DH55</strain>
    </source>
</reference>
<evidence type="ECO:0000256" key="2">
    <source>
        <dbReference type="ARBA" id="ARBA00022529"/>
    </source>
</evidence>
<organism evidence="7 8">
    <name type="scientific">Camelina sativa</name>
    <name type="common">False flax</name>
    <name type="synonym">Myagrum sativum</name>
    <dbReference type="NCBI Taxonomy" id="90675"/>
    <lineage>
        <taxon>Eukaryota</taxon>
        <taxon>Viridiplantae</taxon>
        <taxon>Streptophyta</taxon>
        <taxon>Embryophyta</taxon>
        <taxon>Tracheophyta</taxon>
        <taxon>Spermatophyta</taxon>
        <taxon>Magnoliopsida</taxon>
        <taxon>eudicotyledons</taxon>
        <taxon>Gunneridae</taxon>
        <taxon>Pentapetalae</taxon>
        <taxon>rosids</taxon>
        <taxon>malvids</taxon>
        <taxon>Brassicales</taxon>
        <taxon>Brassicaceae</taxon>
        <taxon>Camelineae</taxon>
        <taxon>Camelina</taxon>
    </lineage>
</organism>
<evidence type="ECO:0000313" key="7">
    <source>
        <dbReference type="Proteomes" id="UP000694864"/>
    </source>
</evidence>
<evidence type="ECO:0000256" key="5">
    <source>
        <dbReference type="ARBA" id="ARBA00023157"/>
    </source>
</evidence>
<dbReference type="GeneID" id="109129658"/>
<dbReference type="InterPro" id="IPR010851">
    <property type="entry name" value="DEFL"/>
</dbReference>
<dbReference type="Pfam" id="PF07333">
    <property type="entry name" value="SLR1-BP"/>
    <property type="match status" value="1"/>
</dbReference>
<evidence type="ECO:0000256" key="6">
    <source>
        <dbReference type="SAM" id="SignalP"/>
    </source>
</evidence>
<accession>A0ABM1R3Z7</accession>
<evidence type="ECO:0000256" key="3">
    <source>
        <dbReference type="ARBA" id="ARBA00022577"/>
    </source>
</evidence>
<keyword evidence="7" id="KW-1185">Reference proteome</keyword>
<dbReference type="PANTHER" id="PTHR33830:SF3">
    <property type="entry name" value="DEFENSIN-LIKE PROTEIN 127-RELATED"/>
    <property type="match status" value="1"/>
</dbReference>
<dbReference type="Proteomes" id="UP000694864">
    <property type="component" value="Chromosome 16"/>
</dbReference>
<reference evidence="8" key="2">
    <citation type="submission" date="2025-08" db="UniProtKB">
        <authorList>
            <consortium name="RefSeq"/>
        </authorList>
    </citation>
    <scope>IDENTIFICATION</scope>
    <source>
        <tissue evidence="8">Leaf</tissue>
    </source>
</reference>